<protein>
    <recommendedName>
        <fullName evidence="3">NADH dehydrogenase</fullName>
    </recommendedName>
</protein>
<comment type="caution">
    <text evidence="1">The sequence shown here is derived from an EMBL/GenBank/DDBJ whole genome shotgun (WGS) entry which is preliminary data.</text>
</comment>
<dbReference type="Gene3D" id="3.40.1260.10">
    <property type="entry name" value="DsrEFH-like"/>
    <property type="match status" value="1"/>
</dbReference>
<reference evidence="1 2" key="1">
    <citation type="submission" date="2016-11" db="EMBL/GenBank/DDBJ databases">
        <title>Mixed transmission modes and dynamic genome evolution in an obligate animal-bacterial symbiosis.</title>
        <authorList>
            <person name="Russell S.L."/>
            <person name="Corbett-Detig R.B."/>
            <person name="Cavanaugh C.M."/>
        </authorList>
    </citation>
    <scope>NUCLEOTIDE SEQUENCE [LARGE SCALE GENOMIC DNA]</scope>
    <source>
        <strain evidence="1">Sveles-Q1</strain>
    </source>
</reference>
<sequence length="188" mass="20990">MSNSEQQLNSKQTPKRSTIMLVSGDLDKALLAFEIATGQAAMGMEVTMWFTLYGVNCLKKPRSIFSLSKWLPKQSGDSKGHKAKTDHFLQHLLRLLNRDGANRIPLSQLNLFGVGPWVLGKIMQRKGMAPLEDLIRYAEELGIRFRVCQICVDALALHMEDELVVEAEALGVSSYTIDTNNAHYNAVI</sequence>
<dbReference type="Pfam" id="PF13686">
    <property type="entry name" value="DrsE_2"/>
    <property type="match status" value="2"/>
</dbReference>
<dbReference type="InterPro" id="IPR032836">
    <property type="entry name" value="DsrE2-like"/>
</dbReference>
<dbReference type="Proteomes" id="UP000191110">
    <property type="component" value="Unassembled WGS sequence"/>
</dbReference>
<evidence type="ECO:0000313" key="1">
    <source>
        <dbReference type="EMBL" id="OOZ38735.1"/>
    </source>
</evidence>
<dbReference type="SUPFAM" id="SSF75169">
    <property type="entry name" value="DsrEFH-like"/>
    <property type="match status" value="1"/>
</dbReference>
<dbReference type="PANTHER" id="PTHR34655">
    <property type="entry name" value="CONSERVED WITHIN P. AEROPHILUM"/>
    <property type="match status" value="1"/>
</dbReference>
<organism evidence="1 2">
    <name type="scientific">Solemya pervernicosa gill symbiont</name>
    <dbReference type="NCBI Taxonomy" id="642797"/>
    <lineage>
        <taxon>Bacteria</taxon>
        <taxon>Pseudomonadati</taxon>
        <taxon>Pseudomonadota</taxon>
        <taxon>Gammaproteobacteria</taxon>
        <taxon>sulfur-oxidizing symbionts</taxon>
    </lineage>
</organism>
<evidence type="ECO:0000313" key="2">
    <source>
        <dbReference type="Proteomes" id="UP000191110"/>
    </source>
</evidence>
<keyword evidence="2" id="KW-1185">Reference proteome</keyword>
<dbReference type="RefSeq" id="WP_078484813.1">
    <property type="nucleotide sequence ID" value="NZ_MPRL01000075.1"/>
</dbReference>
<gene>
    <name evidence="1" type="ORF">BOW53_14535</name>
</gene>
<dbReference type="EMBL" id="MPRL01000075">
    <property type="protein sequence ID" value="OOZ38735.1"/>
    <property type="molecule type" value="Genomic_DNA"/>
</dbReference>
<name>A0A1T2L0V1_9GAMM</name>
<dbReference type="InterPro" id="IPR027396">
    <property type="entry name" value="DsrEFH-like"/>
</dbReference>
<proteinExistence type="predicted"/>
<dbReference type="OrthoDB" id="9802028at2"/>
<evidence type="ECO:0008006" key="3">
    <source>
        <dbReference type="Google" id="ProtNLM"/>
    </source>
</evidence>
<dbReference type="AlphaFoldDB" id="A0A1T2L0V1"/>
<dbReference type="PANTHER" id="PTHR34655:SF2">
    <property type="entry name" value="PEROXIREDOXIN FAMILY PROTEIN"/>
    <property type="match status" value="1"/>
</dbReference>
<accession>A0A1T2L0V1</accession>